<feature type="transmembrane region" description="Helical" evidence="7">
    <location>
        <begin position="333"/>
        <end position="354"/>
    </location>
</feature>
<dbReference type="InterPro" id="IPR025966">
    <property type="entry name" value="OppC_N"/>
</dbReference>
<reference evidence="8 9" key="1">
    <citation type="submission" date="2019-02" db="EMBL/GenBank/DDBJ databases">
        <title>Deep-cultivation of Planctomycetes and their phenomic and genomic characterization uncovers novel biology.</title>
        <authorList>
            <person name="Wiegand S."/>
            <person name="Jogler M."/>
            <person name="Boedeker C."/>
            <person name="Pinto D."/>
            <person name="Vollmers J."/>
            <person name="Rivas-Marin E."/>
            <person name="Kohn T."/>
            <person name="Peeters S.H."/>
            <person name="Heuer A."/>
            <person name="Rast P."/>
            <person name="Oberbeckmann S."/>
            <person name="Bunk B."/>
            <person name="Jeske O."/>
            <person name="Meyerdierks A."/>
            <person name="Storesund J.E."/>
            <person name="Kallscheuer N."/>
            <person name="Luecker S."/>
            <person name="Lage O.M."/>
            <person name="Pohl T."/>
            <person name="Merkel B.J."/>
            <person name="Hornburger P."/>
            <person name="Mueller R.-W."/>
            <person name="Bruemmer F."/>
            <person name="Labrenz M."/>
            <person name="Spormann A.M."/>
            <person name="Op den Camp H."/>
            <person name="Overmann J."/>
            <person name="Amann R."/>
            <person name="Jetten M.S.M."/>
            <person name="Mascher T."/>
            <person name="Medema M.H."/>
            <person name="Devos D.P."/>
            <person name="Kaster A.-K."/>
            <person name="Ovreas L."/>
            <person name="Rohde M."/>
            <person name="Galperin M.Y."/>
            <person name="Jogler C."/>
        </authorList>
    </citation>
    <scope>NUCLEOTIDE SEQUENCE [LARGE SCALE GENOMIC DNA]</scope>
    <source>
        <strain evidence="8 9">HG66A1</strain>
    </source>
</reference>
<dbReference type="Gene3D" id="1.10.3720.10">
    <property type="entry name" value="MetI-like"/>
    <property type="match status" value="1"/>
</dbReference>
<dbReference type="PANTHER" id="PTHR43386:SF1">
    <property type="entry name" value="D,D-DIPEPTIDE TRANSPORT SYSTEM PERMEASE PROTEIN DDPC-RELATED"/>
    <property type="match status" value="1"/>
</dbReference>
<comment type="subcellular location">
    <subcellularLocation>
        <location evidence="1 7">Cell membrane</location>
        <topology evidence="1 7">Multi-pass membrane protein</topology>
    </subcellularLocation>
</comment>
<dbReference type="InterPro" id="IPR035906">
    <property type="entry name" value="MetI-like_sf"/>
</dbReference>
<dbReference type="GO" id="GO:0055085">
    <property type="term" value="P:transmembrane transport"/>
    <property type="evidence" value="ECO:0007669"/>
    <property type="project" value="InterPro"/>
</dbReference>
<evidence type="ECO:0000256" key="7">
    <source>
        <dbReference type="RuleBase" id="RU363032"/>
    </source>
</evidence>
<dbReference type="RefSeq" id="WP_145185257.1">
    <property type="nucleotide sequence ID" value="NZ_CP036266.1"/>
</dbReference>
<dbReference type="PANTHER" id="PTHR43386">
    <property type="entry name" value="OLIGOPEPTIDE TRANSPORT SYSTEM PERMEASE PROTEIN APPC"/>
    <property type="match status" value="1"/>
</dbReference>
<keyword evidence="9" id="KW-1185">Reference proteome</keyword>
<organism evidence="8 9">
    <name type="scientific">Gimesia chilikensis</name>
    <dbReference type="NCBI Taxonomy" id="2605989"/>
    <lineage>
        <taxon>Bacteria</taxon>
        <taxon>Pseudomonadati</taxon>
        <taxon>Planctomycetota</taxon>
        <taxon>Planctomycetia</taxon>
        <taxon>Planctomycetales</taxon>
        <taxon>Planctomycetaceae</taxon>
        <taxon>Gimesia</taxon>
    </lineage>
</organism>
<evidence type="ECO:0000313" key="8">
    <source>
        <dbReference type="EMBL" id="QDT21245.1"/>
    </source>
</evidence>
<gene>
    <name evidence="8" type="primary">yejE</name>
    <name evidence="8" type="ORF">HG66A1_30440</name>
</gene>
<name>A0A517PPE7_9PLAN</name>
<dbReference type="EMBL" id="CP036266">
    <property type="protein sequence ID" value="QDT21245.1"/>
    <property type="molecule type" value="Genomic_DNA"/>
</dbReference>
<dbReference type="CDD" id="cd06261">
    <property type="entry name" value="TM_PBP2"/>
    <property type="match status" value="1"/>
</dbReference>
<keyword evidence="2 7" id="KW-0813">Transport</keyword>
<dbReference type="Pfam" id="PF00528">
    <property type="entry name" value="BPD_transp_1"/>
    <property type="match status" value="1"/>
</dbReference>
<dbReference type="InterPro" id="IPR050366">
    <property type="entry name" value="BP-dependent_transpt_permease"/>
</dbReference>
<dbReference type="GO" id="GO:0005886">
    <property type="term" value="C:plasma membrane"/>
    <property type="evidence" value="ECO:0007669"/>
    <property type="project" value="UniProtKB-SubCell"/>
</dbReference>
<accession>A0A517PPE7</accession>
<feature type="transmembrane region" description="Helical" evidence="7">
    <location>
        <begin position="231"/>
        <end position="249"/>
    </location>
</feature>
<evidence type="ECO:0000256" key="6">
    <source>
        <dbReference type="ARBA" id="ARBA00023136"/>
    </source>
</evidence>
<feature type="transmembrane region" description="Helical" evidence="7">
    <location>
        <begin position="288"/>
        <end position="313"/>
    </location>
</feature>
<evidence type="ECO:0000256" key="2">
    <source>
        <dbReference type="ARBA" id="ARBA00022448"/>
    </source>
</evidence>
<dbReference type="Proteomes" id="UP000320421">
    <property type="component" value="Chromosome"/>
</dbReference>
<keyword evidence="4 7" id="KW-0812">Transmembrane</keyword>
<feature type="transmembrane region" description="Helical" evidence="7">
    <location>
        <begin position="205"/>
        <end position="225"/>
    </location>
</feature>
<comment type="similarity">
    <text evidence="7">Belongs to the binding-protein-dependent transport system permease family.</text>
</comment>
<evidence type="ECO:0000256" key="5">
    <source>
        <dbReference type="ARBA" id="ARBA00022989"/>
    </source>
</evidence>
<sequence>MQQKSDTDQNNVTAPKKVKKSPSFWAETWQRFKHRKMAMIALIYIGFLCMVAVFAPAIAGTKPIICKYKGHIYFPAMGYFRREWENPIFYKDRFRNRYPENLKAKDPDSWAIWPLVYQDPYRRVYDDEWKGMPGNPTQDNGKPSLRNWFGTDQRGVDVFAQMVHGTTIALSVGFVSMGIAGVIGIIVGALAGFYGKGLDMVLSRVIEVVMCIPTLILILAIIAIIDAPTIWHMMAIIGCTGWTGIARLARAEFMKLRESDFVLAAKTTGVGQFRIIFRYILPNSLAPVLVPITFGIAAAILIESGLSFLGFGAPPPNPSWGTLLNMGRQNLQMWWLIFFPGMAIFMAVLAYNLIGEGLQEASDPRLRDA</sequence>
<dbReference type="AlphaFoldDB" id="A0A517PPE7"/>
<dbReference type="OrthoDB" id="9797852at2"/>
<keyword evidence="6 7" id="KW-0472">Membrane</keyword>
<dbReference type="Pfam" id="PF12911">
    <property type="entry name" value="OppC_N"/>
    <property type="match status" value="1"/>
</dbReference>
<evidence type="ECO:0000256" key="1">
    <source>
        <dbReference type="ARBA" id="ARBA00004651"/>
    </source>
</evidence>
<protein>
    <submittedName>
        <fullName evidence="8">Inner membrane ABC transporter permease protein YejE</fullName>
    </submittedName>
</protein>
<dbReference type="PROSITE" id="PS50928">
    <property type="entry name" value="ABC_TM1"/>
    <property type="match status" value="1"/>
</dbReference>
<proteinExistence type="inferred from homology"/>
<accession>A0A5A8BFW0</accession>
<evidence type="ECO:0000256" key="3">
    <source>
        <dbReference type="ARBA" id="ARBA00022475"/>
    </source>
</evidence>
<dbReference type="InterPro" id="IPR000515">
    <property type="entry name" value="MetI-like"/>
</dbReference>
<evidence type="ECO:0000256" key="4">
    <source>
        <dbReference type="ARBA" id="ARBA00022692"/>
    </source>
</evidence>
<dbReference type="SUPFAM" id="SSF161098">
    <property type="entry name" value="MetI-like"/>
    <property type="match status" value="1"/>
</dbReference>
<evidence type="ECO:0000313" key="9">
    <source>
        <dbReference type="Proteomes" id="UP000320421"/>
    </source>
</evidence>
<keyword evidence="3" id="KW-1003">Cell membrane</keyword>
<keyword evidence="5 7" id="KW-1133">Transmembrane helix</keyword>
<feature type="transmembrane region" description="Helical" evidence="7">
    <location>
        <begin position="168"/>
        <end position="193"/>
    </location>
</feature>
<feature type="transmembrane region" description="Helical" evidence="7">
    <location>
        <begin position="38"/>
        <end position="59"/>
    </location>
</feature>